<proteinExistence type="predicted"/>
<evidence type="ECO:0000313" key="2">
    <source>
        <dbReference type="Proteomes" id="UP000269396"/>
    </source>
</evidence>
<sequence>MVVRGNRWEILDLGFVLFGTRQQDVPVILRQMTLSDGFGPVLHSFTVRDVTSQSYRWSVAAQMAQW</sequence>
<dbReference type="AlphaFoldDB" id="A0A183Q7K7"/>
<accession>A0A183Q7K7</accession>
<dbReference type="Proteomes" id="UP000269396">
    <property type="component" value="Unassembled WGS sequence"/>
</dbReference>
<gene>
    <name evidence="1" type="ORF">SMTD_LOCUS22593</name>
</gene>
<dbReference type="EMBL" id="UZAL01052492">
    <property type="protein sequence ID" value="VDP87709.1"/>
    <property type="molecule type" value="Genomic_DNA"/>
</dbReference>
<keyword evidence="2" id="KW-1185">Reference proteome</keyword>
<name>A0A183Q7K7_9TREM</name>
<evidence type="ECO:0000313" key="1">
    <source>
        <dbReference type="EMBL" id="VDP87709.1"/>
    </source>
</evidence>
<reference evidence="1 2" key="1">
    <citation type="submission" date="2018-11" db="EMBL/GenBank/DDBJ databases">
        <authorList>
            <consortium name="Pathogen Informatics"/>
        </authorList>
    </citation>
    <scope>NUCLEOTIDE SEQUENCE [LARGE SCALE GENOMIC DNA]</scope>
    <source>
        <strain>Denwood</strain>
        <strain evidence="2">Zambia</strain>
    </source>
</reference>
<protein>
    <submittedName>
        <fullName evidence="1">Uncharacterized protein</fullName>
    </submittedName>
</protein>
<organism evidence="1 2">
    <name type="scientific">Schistosoma mattheei</name>
    <dbReference type="NCBI Taxonomy" id="31246"/>
    <lineage>
        <taxon>Eukaryota</taxon>
        <taxon>Metazoa</taxon>
        <taxon>Spiralia</taxon>
        <taxon>Lophotrochozoa</taxon>
        <taxon>Platyhelminthes</taxon>
        <taxon>Trematoda</taxon>
        <taxon>Digenea</taxon>
        <taxon>Strigeidida</taxon>
        <taxon>Schistosomatoidea</taxon>
        <taxon>Schistosomatidae</taxon>
        <taxon>Schistosoma</taxon>
    </lineage>
</organism>